<dbReference type="Pfam" id="PF02470">
    <property type="entry name" value="MlaD"/>
    <property type="match status" value="1"/>
</dbReference>
<sequence length="455" mass="46003">MKPKLLRRLGVAVLAVAVVVGVVVAVNRSQDTPPEVMATFADASGVTLGYTVRAGGVEVGKVSSVAVQNGSARLGLSVDDSVLPLHQDAHATIRPANLLGESYIDLDPGTPTAPVLDPADLDASHTSSAVTLQQVLNTLDDPTATALAAMVTSLGEGVQGAGPQAADAIAALKPAMQQTGELTALLNQQNGALNQLVDRTQPVTNALAAGQGSQLDHLADSTQQTLATVAANRQALDQTLTELPSTVVAARQTLSQLAGTADAATPTLASIRPVTDNLTTITQELHTLADSADPALGALPPVLDKANGLLDQAAPVVGQLRAAGPDLRDTAAGLKPLGGQLLDKNQHLSDLMEFVRKWSLSTNGSDGISHYFRGLVHASPAALQQMLAGSPAGGLLGQVAPQTGQALPQIPGTGQGPAAGQTPAAGQAPPTQPGNATGLTSQQESSMVGQLLGGH</sequence>
<feature type="domain" description="Mce/MlaD" evidence="2">
    <location>
        <begin position="34"/>
        <end position="109"/>
    </location>
</feature>
<evidence type="ECO:0000313" key="4">
    <source>
        <dbReference type="Proteomes" id="UP001199469"/>
    </source>
</evidence>
<evidence type="ECO:0000259" key="2">
    <source>
        <dbReference type="Pfam" id="PF02470"/>
    </source>
</evidence>
<keyword evidence="4" id="KW-1185">Reference proteome</keyword>
<organism evidence="3 4">
    <name type="scientific">Actinomycetospora endophytica</name>
    <dbReference type="NCBI Taxonomy" id="2291215"/>
    <lineage>
        <taxon>Bacteria</taxon>
        <taxon>Bacillati</taxon>
        <taxon>Actinomycetota</taxon>
        <taxon>Actinomycetes</taxon>
        <taxon>Pseudonocardiales</taxon>
        <taxon>Pseudonocardiaceae</taxon>
        <taxon>Actinomycetospora</taxon>
    </lineage>
</organism>
<gene>
    <name evidence="3" type="primary">flgN</name>
    <name evidence="3" type="ORF">LQ327_33260</name>
</gene>
<feature type="compositionally biased region" description="Low complexity" evidence="1">
    <location>
        <begin position="408"/>
        <end position="429"/>
    </location>
</feature>
<proteinExistence type="predicted"/>
<keyword evidence="3" id="KW-0282">Flagellum</keyword>
<dbReference type="PANTHER" id="PTHR33371:SF4">
    <property type="entry name" value="INTERMEMBRANE PHOSPHOLIPID TRANSPORT SYSTEM BINDING PROTEIN MLAD"/>
    <property type="match status" value="1"/>
</dbReference>
<name>A0ABS8PL88_9PSEU</name>
<keyword evidence="3" id="KW-0966">Cell projection</keyword>
<feature type="region of interest" description="Disordered" evidence="1">
    <location>
        <begin position="404"/>
        <end position="455"/>
    </location>
</feature>
<dbReference type="InterPro" id="IPR007809">
    <property type="entry name" value="FlgN-like"/>
</dbReference>
<accession>A0ABS8PL88</accession>
<dbReference type="EMBL" id="JAJNDB010000012">
    <property type="protein sequence ID" value="MCD2198245.1"/>
    <property type="molecule type" value="Genomic_DNA"/>
</dbReference>
<comment type="caution">
    <text evidence="3">The sequence shown here is derived from an EMBL/GenBank/DDBJ whole genome shotgun (WGS) entry which is preliminary data.</text>
</comment>
<dbReference type="Pfam" id="PF05130">
    <property type="entry name" value="FlgN"/>
    <property type="match status" value="1"/>
</dbReference>
<dbReference type="PANTHER" id="PTHR33371">
    <property type="entry name" value="INTERMEMBRANE PHOSPHOLIPID TRANSPORT SYSTEM BINDING PROTEIN MLAD-RELATED"/>
    <property type="match status" value="1"/>
</dbReference>
<dbReference type="Proteomes" id="UP001199469">
    <property type="component" value="Unassembled WGS sequence"/>
</dbReference>
<reference evidence="3 4" key="1">
    <citation type="submission" date="2021-11" db="EMBL/GenBank/DDBJ databases">
        <title>Draft genome sequence of Actinomycetospora sp. SF1 isolated from the rhizosphere soil.</title>
        <authorList>
            <person name="Duangmal K."/>
            <person name="Chantavorakit T."/>
        </authorList>
    </citation>
    <scope>NUCLEOTIDE SEQUENCE [LARGE SCALE GENOMIC DNA]</scope>
    <source>
        <strain evidence="3 4">TBRC 5722</strain>
    </source>
</reference>
<evidence type="ECO:0000313" key="3">
    <source>
        <dbReference type="EMBL" id="MCD2198245.1"/>
    </source>
</evidence>
<evidence type="ECO:0000256" key="1">
    <source>
        <dbReference type="SAM" id="MobiDB-lite"/>
    </source>
</evidence>
<dbReference type="SUPFAM" id="SSF58104">
    <property type="entry name" value="Methyl-accepting chemotaxis protein (MCP) signaling domain"/>
    <property type="match status" value="1"/>
</dbReference>
<keyword evidence="3" id="KW-0969">Cilium</keyword>
<dbReference type="InterPro" id="IPR052336">
    <property type="entry name" value="MlaD_Phospholipid_Transporter"/>
</dbReference>
<feature type="compositionally biased region" description="Polar residues" evidence="1">
    <location>
        <begin position="435"/>
        <end position="448"/>
    </location>
</feature>
<dbReference type="InterPro" id="IPR003399">
    <property type="entry name" value="Mce/MlaD"/>
</dbReference>
<protein>
    <submittedName>
        <fullName evidence="3">Flagellar export chaperone FlgN</fullName>
    </submittedName>
</protein>
<dbReference type="RefSeq" id="WP_230741024.1">
    <property type="nucleotide sequence ID" value="NZ_JAJNDB010000012.1"/>
</dbReference>